<feature type="signal peptide" evidence="3">
    <location>
        <begin position="1"/>
        <end position="18"/>
    </location>
</feature>
<evidence type="ECO:0000313" key="6">
    <source>
        <dbReference type="Proteomes" id="UP001596413"/>
    </source>
</evidence>
<keyword evidence="2" id="KW-1015">Disulfide bond</keyword>
<protein>
    <submittedName>
        <fullName evidence="5">S1 family serine peptidase</fullName>
    </submittedName>
</protein>
<reference evidence="6" key="1">
    <citation type="journal article" date="2019" name="Int. J. Syst. Evol. Microbiol.">
        <title>The Global Catalogue of Microorganisms (GCM) 10K type strain sequencing project: providing services to taxonomists for standard genome sequencing and annotation.</title>
        <authorList>
            <consortium name="The Broad Institute Genomics Platform"/>
            <consortium name="The Broad Institute Genome Sequencing Center for Infectious Disease"/>
            <person name="Wu L."/>
            <person name="Ma J."/>
        </authorList>
    </citation>
    <scope>NUCLEOTIDE SEQUENCE [LARGE SCALE GENOMIC DNA]</scope>
    <source>
        <strain evidence="6">CGMCC 1.13681</strain>
    </source>
</reference>
<dbReference type="InterPro" id="IPR043504">
    <property type="entry name" value="Peptidase_S1_PA_chymotrypsin"/>
</dbReference>
<evidence type="ECO:0000256" key="1">
    <source>
        <dbReference type="ARBA" id="ARBA00007664"/>
    </source>
</evidence>
<dbReference type="PANTHER" id="PTHR24276:SF98">
    <property type="entry name" value="FI18310P1-RELATED"/>
    <property type="match status" value="1"/>
</dbReference>
<dbReference type="Gene3D" id="2.40.10.10">
    <property type="entry name" value="Trypsin-like serine proteases"/>
    <property type="match status" value="2"/>
</dbReference>
<organism evidence="5 6">
    <name type="scientific">Streptomyces polyrhachis</name>
    <dbReference type="NCBI Taxonomy" id="1282885"/>
    <lineage>
        <taxon>Bacteria</taxon>
        <taxon>Bacillati</taxon>
        <taxon>Actinomycetota</taxon>
        <taxon>Actinomycetes</taxon>
        <taxon>Kitasatosporales</taxon>
        <taxon>Streptomycetaceae</taxon>
        <taxon>Streptomyces</taxon>
    </lineage>
</organism>
<dbReference type="Pfam" id="PF00089">
    <property type="entry name" value="Trypsin"/>
    <property type="match status" value="1"/>
</dbReference>
<evidence type="ECO:0000313" key="5">
    <source>
        <dbReference type="EMBL" id="MFC7220985.1"/>
    </source>
</evidence>
<evidence type="ECO:0000259" key="4">
    <source>
        <dbReference type="PROSITE" id="PS50240"/>
    </source>
</evidence>
<feature type="domain" description="Peptidase S1" evidence="4">
    <location>
        <begin position="21"/>
        <end position="248"/>
    </location>
</feature>
<dbReference type="PROSITE" id="PS50240">
    <property type="entry name" value="TRYPSIN_DOM"/>
    <property type="match status" value="1"/>
</dbReference>
<dbReference type="InterPro" id="IPR009003">
    <property type="entry name" value="Peptidase_S1_PA"/>
</dbReference>
<dbReference type="RefSeq" id="WP_386418035.1">
    <property type="nucleotide sequence ID" value="NZ_JBHSZO010000046.1"/>
</dbReference>
<proteinExistence type="inferred from homology"/>
<name>A0ABW2GK49_9ACTN</name>
<dbReference type="InterPro" id="IPR001314">
    <property type="entry name" value="Peptidase_S1A"/>
</dbReference>
<dbReference type="SMART" id="SM00020">
    <property type="entry name" value="Tryp_SPc"/>
    <property type="match status" value="1"/>
</dbReference>
<evidence type="ECO:0000256" key="3">
    <source>
        <dbReference type="SAM" id="SignalP"/>
    </source>
</evidence>
<dbReference type="CDD" id="cd00190">
    <property type="entry name" value="Tryp_SPc"/>
    <property type="match status" value="1"/>
</dbReference>
<dbReference type="InterPro" id="IPR050430">
    <property type="entry name" value="Peptidase_S1"/>
</dbReference>
<sequence length="248" mass="24606">MTTVIVAAGGLATGAAPAAAIAGGGDATPQTAPYQVRLDVGGEFVCGGFLRDATTVVTAAHCVDRTPAEAVTVHFDGLDRTRLAQSRTVTRVLAHPGFSWRSGANDAALLKLSSPVTPSSTVGYAVLAGSAPAAGADLTVTGWGRTSAGDLSTPLALKSLNERVAPRGACQSSGLLSFLGLGASGGSSSTLCATPLPGAGFCAGDSGGPASVNGAVVGIVSRNKGCEKPGYDMYTSVSYLHGWLSQPL</sequence>
<comment type="similarity">
    <text evidence="1">Belongs to the peptidase S1 family.</text>
</comment>
<keyword evidence="3" id="KW-0732">Signal</keyword>
<dbReference type="Proteomes" id="UP001596413">
    <property type="component" value="Unassembled WGS sequence"/>
</dbReference>
<dbReference type="InterPro" id="IPR018114">
    <property type="entry name" value="TRYPSIN_HIS"/>
</dbReference>
<dbReference type="PRINTS" id="PR00722">
    <property type="entry name" value="CHYMOTRYPSIN"/>
</dbReference>
<keyword evidence="6" id="KW-1185">Reference proteome</keyword>
<gene>
    <name evidence="5" type="ORF">ACFQLX_22920</name>
</gene>
<dbReference type="InterPro" id="IPR001254">
    <property type="entry name" value="Trypsin_dom"/>
</dbReference>
<dbReference type="EMBL" id="JBHSZO010000046">
    <property type="protein sequence ID" value="MFC7220985.1"/>
    <property type="molecule type" value="Genomic_DNA"/>
</dbReference>
<evidence type="ECO:0000256" key="2">
    <source>
        <dbReference type="ARBA" id="ARBA00023157"/>
    </source>
</evidence>
<dbReference type="SUPFAM" id="SSF50494">
    <property type="entry name" value="Trypsin-like serine proteases"/>
    <property type="match status" value="1"/>
</dbReference>
<feature type="chain" id="PRO_5046321838" evidence="3">
    <location>
        <begin position="19"/>
        <end position="248"/>
    </location>
</feature>
<comment type="caution">
    <text evidence="5">The sequence shown here is derived from an EMBL/GenBank/DDBJ whole genome shotgun (WGS) entry which is preliminary data.</text>
</comment>
<dbReference type="PROSITE" id="PS00134">
    <property type="entry name" value="TRYPSIN_HIS"/>
    <property type="match status" value="1"/>
</dbReference>
<accession>A0ABW2GK49</accession>
<dbReference type="PANTHER" id="PTHR24276">
    <property type="entry name" value="POLYSERASE-RELATED"/>
    <property type="match status" value="1"/>
</dbReference>